<evidence type="ECO:0000256" key="12">
    <source>
        <dbReference type="ARBA" id="ARBA00044550"/>
    </source>
</evidence>
<dbReference type="InterPro" id="IPR004589">
    <property type="entry name" value="DNA_helicase_ATP-dep_RecQ"/>
</dbReference>
<keyword evidence="6" id="KW-0067">ATP-binding</keyword>
<dbReference type="InterPro" id="IPR001650">
    <property type="entry name" value="Helicase_C-like"/>
</dbReference>
<name>A0A1G6XEX1_9PSEU</name>
<dbReference type="GO" id="GO:0005524">
    <property type="term" value="F:ATP binding"/>
    <property type="evidence" value="ECO:0007669"/>
    <property type="project" value="UniProtKB-KW"/>
</dbReference>
<dbReference type="RefSeq" id="WP_091456228.1">
    <property type="nucleotide sequence ID" value="NZ_FMZZ01000017.1"/>
</dbReference>
<evidence type="ECO:0000259" key="14">
    <source>
        <dbReference type="PROSITE" id="PS51194"/>
    </source>
</evidence>
<keyword evidence="8" id="KW-0413">Isomerase</keyword>
<dbReference type="GO" id="GO:0006310">
    <property type="term" value="P:DNA recombination"/>
    <property type="evidence" value="ECO:0007669"/>
    <property type="project" value="InterPro"/>
</dbReference>
<organism evidence="15 16">
    <name type="scientific">Actinokineospora iranica</name>
    <dbReference type="NCBI Taxonomy" id="1271860"/>
    <lineage>
        <taxon>Bacteria</taxon>
        <taxon>Bacillati</taxon>
        <taxon>Actinomycetota</taxon>
        <taxon>Actinomycetes</taxon>
        <taxon>Pseudonocardiales</taxon>
        <taxon>Pseudonocardiaceae</taxon>
        <taxon>Actinokineospora</taxon>
    </lineage>
</organism>
<evidence type="ECO:0000313" key="16">
    <source>
        <dbReference type="Proteomes" id="UP000199501"/>
    </source>
</evidence>
<evidence type="ECO:0000256" key="7">
    <source>
        <dbReference type="ARBA" id="ARBA00023125"/>
    </source>
</evidence>
<dbReference type="NCBIfam" id="TIGR00614">
    <property type="entry name" value="recQ_fam"/>
    <property type="match status" value="1"/>
</dbReference>
<evidence type="ECO:0000256" key="5">
    <source>
        <dbReference type="ARBA" id="ARBA00022806"/>
    </source>
</evidence>
<dbReference type="PANTHER" id="PTHR13710:SF105">
    <property type="entry name" value="ATP-DEPENDENT DNA HELICASE Q1"/>
    <property type="match status" value="1"/>
</dbReference>
<evidence type="ECO:0000256" key="10">
    <source>
        <dbReference type="ARBA" id="ARBA00034808"/>
    </source>
</evidence>
<evidence type="ECO:0000256" key="8">
    <source>
        <dbReference type="ARBA" id="ARBA00023235"/>
    </source>
</evidence>
<dbReference type="CDD" id="cd17920">
    <property type="entry name" value="DEXHc_RecQ"/>
    <property type="match status" value="1"/>
</dbReference>
<accession>A0A1G6XEX1</accession>
<dbReference type="PROSITE" id="PS51194">
    <property type="entry name" value="HELICASE_CTER"/>
    <property type="match status" value="1"/>
</dbReference>
<dbReference type="PROSITE" id="PS51192">
    <property type="entry name" value="HELICASE_ATP_BIND_1"/>
    <property type="match status" value="1"/>
</dbReference>
<dbReference type="GO" id="GO:0046872">
    <property type="term" value="F:metal ion binding"/>
    <property type="evidence" value="ECO:0007669"/>
    <property type="project" value="UniProtKB-KW"/>
</dbReference>
<dbReference type="GO" id="GO:0003677">
    <property type="term" value="F:DNA binding"/>
    <property type="evidence" value="ECO:0007669"/>
    <property type="project" value="UniProtKB-KW"/>
</dbReference>
<evidence type="ECO:0000313" key="15">
    <source>
        <dbReference type="EMBL" id="SDD76749.1"/>
    </source>
</evidence>
<keyword evidence="4" id="KW-0378">Hydrolase</keyword>
<comment type="similarity">
    <text evidence="1">Belongs to the helicase family. RecQ subfamily.</text>
</comment>
<evidence type="ECO:0000256" key="6">
    <source>
        <dbReference type="ARBA" id="ARBA00022840"/>
    </source>
</evidence>
<evidence type="ECO:0000256" key="1">
    <source>
        <dbReference type="ARBA" id="ARBA00005446"/>
    </source>
</evidence>
<dbReference type="Gene3D" id="1.10.10.10">
    <property type="entry name" value="Winged helix-like DNA-binding domain superfamily/Winged helix DNA-binding domain"/>
    <property type="match status" value="2"/>
</dbReference>
<dbReference type="GO" id="GO:0016787">
    <property type="term" value="F:hydrolase activity"/>
    <property type="evidence" value="ECO:0007669"/>
    <property type="project" value="UniProtKB-KW"/>
</dbReference>
<dbReference type="Gene3D" id="3.40.50.300">
    <property type="entry name" value="P-loop containing nucleotide triphosphate hydrolases"/>
    <property type="match status" value="2"/>
</dbReference>
<dbReference type="GO" id="GO:0030894">
    <property type="term" value="C:replisome"/>
    <property type="evidence" value="ECO:0007669"/>
    <property type="project" value="TreeGrafter"/>
</dbReference>
<dbReference type="GO" id="GO:0005737">
    <property type="term" value="C:cytoplasm"/>
    <property type="evidence" value="ECO:0007669"/>
    <property type="project" value="TreeGrafter"/>
</dbReference>
<keyword evidence="7" id="KW-0238">DNA-binding</keyword>
<dbReference type="GO" id="GO:0043590">
    <property type="term" value="C:bacterial nucleoid"/>
    <property type="evidence" value="ECO:0007669"/>
    <property type="project" value="TreeGrafter"/>
</dbReference>
<dbReference type="SUPFAM" id="SSF52540">
    <property type="entry name" value="P-loop containing nucleoside triphosphate hydrolases"/>
    <property type="match status" value="1"/>
</dbReference>
<dbReference type="InterPro" id="IPR036388">
    <property type="entry name" value="WH-like_DNA-bd_sf"/>
</dbReference>
<proteinExistence type="inferred from homology"/>
<dbReference type="AlphaFoldDB" id="A0A1G6XEX1"/>
<reference evidence="16" key="1">
    <citation type="submission" date="2016-10" db="EMBL/GenBank/DDBJ databases">
        <authorList>
            <person name="Varghese N."/>
            <person name="Submissions S."/>
        </authorList>
    </citation>
    <scope>NUCLEOTIDE SEQUENCE [LARGE SCALE GENOMIC DNA]</scope>
    <source>
        <strain evidence="16">IBRC-M 10403</strain>
    </source>
</reference>
<dbReference type="InterPro" id="IPR032284">
    <property type="entry name" value="RecQ_Zn-bd"/>
</dbReference>
<gene>
    <name evidence="15" type="ORF">SAMN05216174_11774</name>
</gene>
<feature type="domain" description="Helicase C-terminal" evidence="14">
    <location>
        <begin position="229"/>
        <end position="370"/>
    </location>
</feature>
<dbReference type="GO" id="GO:0006281">
    <property type="term" value="P:DNA repair"/>
    <property type="evidence" value="ECO:0007669"/>
    <property type="project" value="TreeGrafter"/>
</dbReference>
<dbReference type="EMBL" id="FMZZ01000017">
    <property type="protein sequence ID" value="SDD76749.1"/>
    <property type="molecule type" value="Genomic_DNA"/>
</dbReference>
<keyword evidence="3" id="KW-0547">Nucleotide-binding</keyword>
<dbReference type="Pfam" id="PF00271">
    <property type="entry name" value="Helicase_C"/>
    <property type="match status" value="1"/>
</dbReference>
<feature type="domain" description="Helicase ATP-binding" evidence="13">
    <location>
        <begin position="33"/>
        <end position="202"/>
    </location>
</feature>
<evidence type="ECO:0000259" key="13">
    <source>
        <dbReference type="PROSITE" id="PS51192"/>
    </source>
</evidence>
<keyword evidence="16" id="KW-1185">Reference proteome</keyword>
<evidence type="ECO:0000256" key="2">
    <source>
        <dbReference type="ARBA" id="ARBA00022723"/>
    </source>
</evidence>
<dbReference type="Proteomes" id="UP000199501">
    <property type="component" value="Unassembled WGS sequence"/>
</dbReference>
<dbReference type="STRING" id="1271860.SAMN05216174_11774"/>
<sequence>MTRGHSEVRDRIERAARDAFGWSSLRPEQIEAIDRLVAGDDVLVVLPTGAGKSAVYQVATLLRDGPTVVVSPLIALQHDQVLVLDDSAAPDAVEVNSAQRAGAAADAWAAVESGRAAYVFLAPEQLVSDETVERVAAARPGLVVVDEAHCVSDWGHDFRPDYRALAGVIRRLGRPPVAALTATASEPVRRDIVERLGLRDPAVLVTGFDRPNLWLAARGFGAAADRADAVVEHVRAAEAPGLLYVPTRKAAHEYADRLTAAGLSAAAFHAGMKAADKRAVHEGFLDGDVAVVVATSAFGMGIDKPDVRSVTHAACTDSLDSYYQQIGRAGRDGGPAAATLFHRPEDLSLQRFLSVRGIDEQAARAVADLLGSGPRTAAEVAAETGCSRRKATSLLNLFDQAGVCAADGDGVRLTADADRAHAAVVDLARRQREFGNTRLAMMREYAETRDCRRRLLLGYFGDVNADPCGHCDRCAEGAATPAAAVAESAGGIPPNTRVEHTEWGAGVVLDARPDRVTVLFDQHGYRTLSLAAVEENDLLRTVDAEPGQRGVPP</sequence>
<dbReference type="OrthoDB" id="9760034at2"/>
<dbReference type="InterPro" id="IPR011545">
    <property type="entry name" value="DEAD/DEAH_box_helicase_dom"/>
</dbReference>
<evidence type="ECO:0000256" key="4">
    <source>
        <dbReference type="ARBA" id="ARBA00022801"/>
    </source>
</evidence>
<protein>
    <recommendedName>
        <fullName evidence="11">ATP-dependent DNA helicase RecQ</fullName>
        <ecNumber evidence="10">5.6.2.4</ecNumber>
    </recommendedName>
    <alternativeName>
        <fullName evidence="12">DNA 3'-5' helicase RecQ</fullName>
    </alternativeName>
</protein>
<evidence type="ECO:0000256" key="3">
    <source>
        <dbReference type="ARBA" id="ARBA00022741"/>
    </source>
</evidence>
<evidence type="ECO:0000256" key="9">
    <source>
        <dbReference type="ARBA" id="ARBA00034617"/>
    </source>
</evidence>
<dbReference type="GO" id="GO:0043138">
    <property type="term" value="F:3'-5' DNA helicase activity"/>
    <property type="evidence" value="ECO:0007669"/>
    <property type="project" value="UniProtKB-EC"/>
</dbReference>
<dbReference type="PANTHER" id="PTHR13710">
    <property type="entry name" value="DNA HELICASE RECQ FAMILY MEMBER"/>
    <property type="match status" value="1"/>
</dbReference>
<evidence type="ECO:0000256" key="11">
    <source>
        <dbReference type="ARBA" id="ARBA00044535"/>
    </source>
</evidence>
<dbReference type="EC" id="5.6.2.4" evidence="10"/>
<comment type="catalytic activity">
    <reaction evidence="9">
        <text>Couples ATP hydrolysis with the unwinding of duplex DNA by translocating in the 3'-5' direction.</text>
        <dbReference type="EC" id="5.6.2.4"/>
    </reaction>
</comment>
<dbReference type="SMART" id="SM00490">
    <property type="entry name" value="HELICc"/>
    <property type="match status" value="1"/>
</dbReference>
<keyword evidence="5 15" id="KW-0347">Helicase</keyword>
<dbReference type="SMART" id="SM00487">
    <property type="entry name" value="DEXDc"/>
    <property type="match status" value="1"/>
</dbReference>
<dbReference type="Pfam" id="PF16124">
    <property type="entry name" value="RecQ_Zn_bind"/>
    <property type="match status" value="1"/>
</dbReference>
<dbReference type="Pfam" id="PF00270">
    <property type="entry name" value="DEAD"/>
    <property type="match status" value="1"/>
</dbReference>
<dbReference type="GO" id="GO:0009378">
    <property type="term" value="F:four-way junction helicase activity"/>
    <property type="evidence" value="ECO:0007669"/>
    <property type="project" value="TreeGrafter"/>
</dbReference>
<dbReference type="InterPro" id="IPR027417">
    <property type="entry name" value="P-loop_NTPase"/>
</dbReference>
<keyword evidence="2" id="KW-0479">Metal-binding</keyword>
<dbReference type="InterPro" id="IPR014001">
    <property type="entry name" value="Helicase_ATP-bd"/>
</dbReference>